<dbReference type="EMBL" id="CP002293">
    <property type="protein sequence ID" value="ADP74850.1"/>
    <property type="molecule type" value="Genomic_DNA"/>
</dbReference>
<name>A0A7U3YFJ2_GEOS0</name>
<feature type="compositionally biased region" description="Basic and acidic residues" evidence="1">
    <location>
        <begin position="71"/>
        <end position="85"/>
    </location>
</feature>
<dbReference type="KEGG" id="gmc:GY4MC1_2108"/>
<proteinExistence type="predicted"/>
<evidence type="ECO:0000313" key="3">
    <source>
        <dbReference type="EMBL" id="ADP74850.1"/>
    </source>
</evidence>
<reference evidence="3" key="1">
    <citation type="submission" date="2010-10" db="EMBL/GenBank/DDBJ databases">
        <title>Complete sequence of chromosome of Geobacillus sp. Y4.1MC1.</title>
        <authorList>
            <consortium name="US DOE Joint Genome Institute"/>
            <person name="Lucas S."/>
            <person name="Copeland A."/>
            <person name="Lapidus A."/>
            <person name="Cheng J.-F."/>
            <person name="Bruce D."/>
            <person name="Goodwin L."/>
            <person name="Pitluck S."/>
            <person name="Chertkov O."/>
            <person name="Zhang X."/>
            <person name="Detter J.C."/>
            <person name="Han C."/>
            <person name="Tapia R."/>
            <person name="Land M."/>
            <person name="Hauser L."/>
            <person name="Jeffries C."/>
            <person name="Kyrpides N."/>
            <person name="Ivanova N."/>
            <person name="Ovchinnikova G."/>
            <person name="Brumm P."/>
            <person name="Mead D."/>
            <person name="Woyke T."/>
        </authorList>
    </citation>
    <scope>NUCLEOTIDE SEQUENCE [LARGE SCALE GENOMIC DNA]</scope>
    <source>
        <strain evidence="3">Y4.1MC1</strain>
    </source>
</reference>
<organism evidence="3">
    <name type="scientific">Geobacillus sp. (strain Y4.1MC1)</name>
    <dbReference type="NCBI Taxonomy" id="581103"/>
    <lineage>
        <taxon>Bacteria</taxon>
        <taxon>Bacillati</taxon>
        <taxon>Bacillota</taxon>
        <taxon>Bacilli</taxon>
        <taxon>Bacillales</taxon>
        <taxon>Anoxybacillaceae</taxon>
        <taxon>Geobacillus</taxon>
    </lineage>
</organism>
<evidence type="ECO:0000256" key="2">
    <source>
        <dbReference type="SAM" id="Phobius"/>
    </source>
</evidence>
<sequence>METPFDLLTYVSLVGALLVVMKCYIGEYRKTKAFLYNMTFTHAEREKDGACCAAAAAPFRRFFASQKRKIPVHERSRPSDEEGRRPLAFCCT</sequence>
<feature type="transmembrane region" description="Helical" evidence="2">
    <location>
        <begin position="7"/>
        <end position="25"/>
    </location>
</feature>
<gene>
    <name evidence="3" type="ORF">GY4MC1_2108</name>
</gene>
<protein>
    <submittedName>
        <fullName evidence="3">Uncharacterized protein</fullName>
    </submittedName>
</protein>
<evidence type="ECO:0000256" key="1">
    <source>
        <dbReference type="SAM" id="MobiDB-lite"/>
    </source>
</evidence>
<accession>A0A7U3YFJ2</accession>
<keyword evidence="2" id="KW-0472">Membrane</keyword>
<dbReference type="AlphaFoldDB" id="A0A7U3YFJ2"/>
<feature type="region of interest" description="Disordered" evidence="1">
    <location>
        <begin position="70"/>
        <end position="92"/>
    </location>
</feature>
<keyword evidence="2" id="KW-0812">Transmembrane</keyword>
<keyword evidence="2" id="KW-1133">Transmembrane helix</keyword>